<keyword evidence="2" id="KW-1185">Reference proteome</keyword>
<organism evidence="1 2">
    <name type="scientific">Daedalea quercina L-15889</name>
    <dbReference type="NCBI Taxonomy" id="1314783"/>
    <lineage>
        <taxon>Eukaryota</taxon>
        <taxon>Fungi</taxon>
        <taxon>Dikarya</taxon>
        <taxon>Basidiomycota</taxon>
        <taxon>Agaricomycotina</taxon>
        <taxon>Agaricomycetes</taxon>
        <taxon>Polyporales</taxon>
        <taxon>Fomitopsis</taxon>
    </lineage>
</organism>
<dbReference type="Proteomes" id="UP000076727">
    <property type="component" value="Unassembled WGS sequence"/>
</dbReference>
<name>A0A165P0D0_9APHY</name>
<dbReference type="STRING" id="1314783.A0A165P0D0"/>
<dbReference type="EMBL" id="KV429074">
    <property type="protein sequence ID" value="KZT67604.1"/>
    <property type="molecule type" value="Genomic_DNA"/>
</dbReference>
<sequence>MAEEKYVVMPGAEYKGRMPWDRAEALKAELQAGMPDTAGSSAWVMLRAAELWDVGVEDMKQVKTLQTPMGVMYKGILGVVTKISDAVLTDSRIFRLDSPDWLELYNRQVNLEGSKSRAWPALSAQVVEEEALKRQQQEGWDAVRPAIELTVRAWILQGFVANRPNVDPKIALGHYDMALEVLDWGRTASWKDVPVPMKGVVFEDYFVRSVRQLRLESLRAVCGADPSQGPEAPLQRLYDEAKSLVNEMPEVGSPTLPPGEHDPGFVLAFGVYPKGSALTMVGYYHHHMARRCDKHKDHDAAADHIFKAHHAYYQAAKLFPKDDENHAWFLNVSVQMLQICGSPFDVALRVTEAVRLALPEMKKIWAHSAAAMQDRNAAFTLSLRLEEKIKKDLADGKIKLDDFMMPDYSMSS</sequence>
<dbReference type="AlphaFoldDB" id="A0A165P0D0"/>
<accession>A0A165P0D0</accession>
<gene>
    <name evidence="1" type="ORF">DAEQUDRAFT_383184</name>
</gene>
<dbReference type="OrthoDB" id="2423701at2759"/>
<proteinExistence type="predicted"/>
<reference evidence="1 2" key="1">
    <citation type="journal article" date="2016" name="Mol. Biol. Evol.">
        <title>Comparative Genomics of Early-Diverging Mushroom-Forming Fungi Provides Insights into the Origins of Lignocellulose Decay Capabilities.</title>
        <authorList>
            <person name="Nagy L.G."/>
            <person name="Riley R."/>
            <person name="Tritt A."/>
            <person name="Adam C."/>
            <person name="Daum C."/>
            <person name="Floudas D."/>
            <person name="Sun H."/>
            <person name="Yadav J.S."/>
            <person name="Pangilinan J."/>
            <person name="Larsson K.H."/>
            <person name="Matsuura K."/>
            <person name="Barry K."/>
            <person name="Labutti K."/>
            <person name="Kuo R."/>
            <person name="Ohm R.A."/>
            <person name="Bhattacharya S.S."/>
            <person name="Shirouzu T."/>
            <person name="Yoshinaga Y."/>
            <person name="Martin F.M."/>
            <person name="Grigoriev I.V."/>
            <person name="Hibbett D.S."/>
        </authorList>
    </citation>
    <scope>NUCLEOTIDE SEQUENCE [LARGE SCALE GENOMIC DNA]</scope>
    <source>
        <strain evidence="1 2">L-15889</strain>
    </source>
</reference>
<evidence type="ECO:0000313" key="2">
    <source>
        <dbReference type="Proteomes" id="UP000076727"/>
    </source>
</evidence>
<evidence type="ECO:0000313" key="1">
    <source>
        <dbReference type="EMBL" id="KZT67604.1"/>
    </source>
</evidence>
<protein>
    <submittedName>
        <fullName evidence="1">Uncharacterized protein</fullName>
    </submittedName>
</protein>